<dbReference type="PROSITE" id="PS00463">
    <property type="entry name" value="ZN2_CY6_FUNGAL_1"/>
    <property type="match status" value="1"/>
</dbReference>
<dbReference type="GO" id="GO:0000981">
    <property type="term" value="F:DNA-binding transcription factor activity, RNA polymerase II-specific"/>
    <property type="evidence" value="ECO:0007669"/>
    <property type="project" value="InterPro"/>
</dbReference>
<dbReference type="Pfam" id="PF00172">
    <property type="entry name" value="Zn_clus"/>
    <property type="match status" value="1"/>
</dbReference>
<keyword evidence="3" id="KW-0805">Transcription regulation</keyword>
<feature type="domain" description="Zn(2)-C6 fungal-type" evidence="6">
    <location>
        <begin position="16"/>
        <end position="46"/>
    </location>
</feature>
<dbReference type="OrthoDB" id="5355161at2759"/>
<dbReference type="SUPFAM" id="SSF57701">
    <property type="entry name" value="Zn2/Cys6 DNA-binding domain"/>
    <property type="match status" value="1"/>
</dbReference>
<dbReference type="GO" id="GO:0008270">
    <property type="term" value="F:zinc ion binding"/>
    <property type="evidence" value="ECO:0007669"/>
    <property type="project" value="InterPro"/>
</dbReference>
<evidence type="ECO:0000256" key="3">
    <source>
        <dbReference type="ARBA" id="ARBA00023015"/>
    </source>
</evidence>
<sequence>MHQSTAAASAIHRGKACIPCTRAKRRCDKKLPFCQRCTDKEVLCRYSNARPYARQAGKPIGLARPVSSTAVTDDLDACLALPAFDGIGDAESSQVHSEWPSINLGFLQEYPTELELSAFDTSSYTTTSTVWYASPGSWSIEMCDLGDSRTTIQVSALHGFVEDIRCWLRQWVDQGHCSFIHRELYAETGLPSCLQDAYATLAAYAGKNDKNQELVMQLVGDKAETLLRSQGSRLGRALPGLQTNHELGTVTTADMKHAIAHVQALVVYQFIRLYDGHIRQRATAEKQMSVLTAWRTQLWEQAQSHFSPINTCDMLIDVSESTSFPESSNQWREWILAESVRRTWMVANYLQSVYITLRGDQSECPGSISYTMRQGLWDATSASSWSRLAASHDPLFMRPDPPDQLHGAAAEEEVDDFGRSVVKIVWGTETLDNWATGALKARRWTCFLHAIGFHIPRFDPALSRDNIGQLPSTLHLAKTVL</sequence>
<accession>A0A084AFZ8</accession>
<evidence type="ECO:0000259" key="6">
    <source>
        <dbReference type="PROSITE" id="PS50048"/>
    </source>
</evidence>
<keyword evidence="2" id="KW-0862">Zinc</keyword>
<keyword evidence="5" id="KW-0539">Nucleus</keyword>
<proteinExistence type="predicted"/>
<dbReference type="Proteomes" id="UP000028045">
    <property type="component" value="Unassembled WGS sequence"/>
</dbReference>
<dbReference type="SMART" id="SM00066">
    <property type="entry name" value="GAL4"/>
    <property type="match status" value="1"/>
</dbReference>
<dbReference type="InterPro" id="IPR001138">
    <property type="entry name" value="Zn2Cys6_DnaBD"/>
</dbReference>
<organism evidence="7 8">
    <name type="scientific">Stachybotrys chartarum (strain CBS 109288 / IBT 7711)</name>
    <name type="common">Toxic black mold</name>
    <name type="synonym">Stilbospora chartarum</name>
    <dbReference type="NCBI Taxonomy" id="1280523"/>
    <lineage>
        <taxon>Eukaryota</taxon>
        <taxon>Fungi</taxon>
        <taxon>Dikarya</taxon>
        <taxon>Ascomycota</taxon>
        <taxon>Pezizomycotina</taxon>
        <taxon>Sordariomycetes</taxon>
        <taxon>Hypocreomycetidae</taxon>
        <taxon>Hypocreales</taxon>
        <taxon>Stachybotryaceae</taxon>
        <taxon>Stachybotrys</taxon>
    </lineage>
</organism>
<evidence type="ECO:0000256" key="1">
    <source>
        <dbReference type="ARBA" id="ARBA00022723"/>
    </source>
</evidence>
<dbReference type="InterPro" id="IPR036864">
    <property type="entry name" value="Zn2-C6_fun-type_DNA-bd_sf"/>
</dbReference>
<dbReference type="Gene3D" id="4.10.240.10">
    <property type="entry name" value="Zn(2)-C6 fungal-type DNA-binding domain"/>
    <property type="match status" value="1"/>
</dbReference>
<evidence type="ECO:0000256" key="4">
    <source>
        <dbReference type="ARBA" id="ARBA00023163"/>
    </source>
</evidence>
<dbReference type="HOGENOM" id="CLU_024655_0_0_1"/>
<keyword evidence="4" id="KW-0804">Transcription</keyword>
<dbReference type="CDD" id="cd00067">
    <property type="entry name" value="GAL4"/>
    <property type="match status" value="1"/>
</dbReference>
<keyword evidence="8" id="KW-1185">Reference proteome</keyword>
<evidence type="ECO:0000256" key="2">
    <source>
        <dbReference type="ARBA" id="ARBA00022833"/>
    </source>
</evidence>
<reference evidence="7 8" key="1">
    <citation type="journal article" date="2014" name="BMC Genomics">
        <title>Comparative genome sequencing reveals chemotype-specific gene clusters in the toxigenic black mold Stachybotrys.</title>
        <authorList>
            <person name="Semeiks J."/>
            <person name="Borek D."/>
            <person name="Otwinowski Z."/>
            <person name="Grishin N.V."/>
        </authorList>
    </citation>
    <scope>NUCLEOTIDE SEQUENCE [LARGE SCALE GENOMIC DNA]</scope>
    <source>
        <strain evidence="8">CBS 109288 / IBT 7711</strain>
    </source>
</reference>
<gene>
    <name evidence="7" type="ORF">S7711_03512</name>
</gene>
<dbReference type="AlphaFoldDB" id="A0A084AFZ8"/>
<name>A0A084AFZ8_STACB</name>
<keyword evidence="1" id="KW-0479">Metal-binding</keyword>
<dbReference type="PROSITE" id="PS50048">
    <property type="entry name" value="ZN2_CY6_FUNGAL_2"/>
    <property type="match status" value="1"/>
</dbReference>
<protein>
    <recommendedName>
        <fullName evidence="6">Zn(2)-C6 fungal-type domain-containing protein</fullName>
    </recommendedName>
</protein>
<dbReference type="EMBL" id="KL648750">
    <property type="protein sequence ID" value="KEY64227.1"/>
    <property type="molecule type" value="Genomic_DNA"/>
</dbReference>
<evidence type="ECO:0000313" key="8">
    <source>
        <dbReference type="Proteomes" id="UP000028045"/>
    </source>
</evidence>
<evidence type="ECO:0000313" key="7">
    <source>
        <dbReference type="EMBL" id="KEY64227.1"/>
    </source>
</evidence>
<dbReference type="PANTHER" id="PTHR47660">
    <property type="entry name" value="TRANSCRIPTION FACTOR WITH C2H2 AND ZN(2)-CYS(6) DNA BINDING DOMAIN (EUROFUNG)-RELATED-RELATED"/>
    <property type="match status" value="1"/>
</dbReference>
<dbReference type="PANTHER" id="PTHR47660:SF3">
    <property type="entry name" value="FINGER DOMAIN PROTEIN, PUTATIVE (AFU_ORTHOLOGUE AFUA_4G03310)-RELATED"/>
    <property type="match status" value="1"/>
</dbReference>
<evidence type="ECO:0000256" key="5">
    <source>
        <dbReference type="ARBA" id="ARBA00023242"/>
    </source>
</evidence>